<organism evidence="2 3">
    <name type="scientific">Paspalum notatum var. saurae</name>
    <dbReference type="NCBI Taxonomy" id="547442"/>
    <lineage>
        <taxon>Eukaryota</taxon>
        <taxon>Viridiplantae</taxon>
        <taxon>Streptophyta</taxon>
        <taxon>Embryophyta</taxon>
        <taxon>Tracheophyta</taxon>
        <taxon>Spermatophyta</taxon>
        <taxon>Magnoliopsida</taxon>
        <taxon>Liliopsida</taxon>
        <taxon>Poales</taxon>
        <taxon>Poaceae</taxon>
        <taxon>PACMAD clade</taxon>
        <taxon>Panicoideae</taxon>
        <taxon>Andropogonodae</taxon>
        <taxon>Paspaleae</taxon>
        <taxon>Paspalinae</taxon>
        <taxon>Paspalum</taxon>
    </lineage>
</organism>
<sequence length="187" mass="21101">MDLIPKMLGDTPETTPVQALNSRMTCAVCGSTGHSGNSYSETRPKDMNFISNNPSFNNGNRPPHPRSTPNNARKEYKKKTTEPDEKDTESRPGAEEKIAPKTFPYEFYDTMVLSFPPREKKAAAVEQYSKFVEVIKKSYVNIHLLYAMQVSTYVKYLKDILNKKPLPSAKIVHMTKECSVAILNQPP</sequence>
<evidence type="ECO:0000313" key="3">
    <source>
        <dbReference type="Proteomes" id="UP001341281"/>
    </source>
</evidence>
<dbReference type="EMBL" id="CP144752">
    <property type="protein sequence ID" value="WVZ89671.1"/>
    <property type="molecule type" value="Genomic_DNA"/>
</dbReference>
<feature type="region of interest" description="Disordered" evidence="1">
    <location>
        <begin position="31"/>
        <end position="96"/>
    </location>
</feature>
<dbReference type="Proteomes" id="UP001341281">
    <property type="component" value="Chromosome 08"/>
</dbReference>
<feature type="compositionally biased region" description="Basic and acidic residues" evidence="1">
    <location>
        <begin position="72"/>
        <end position="96"/>
    </location>
</feature>
<accession>A0AAQ3UDA6</accession>
<evidence type="ECO:0000313" key="2">
    <source>
        <dbReference type="EMBL" id="WVZ89671.1"/>
    </source>
</evidence>
<feature type="compositionally biased region" description="Polar residues" evidence="1">
    <location>
        <begin position="49"/>
        <end position="60"/>
    </location>
</feature>
<evidence type="ECO:0000256" key="1">
    <source>
        <dbReference type="SAM" id="MobiDB-lite"/>
    </source>
</evidence>
<protein>
    <submittedName>
        <fullName evidence="2">Uncharacterized protein</fullName>
    </submittedName>
</protein>
<proteinExistence type="predicted"/>
<feature type="compositionally biased region" description="Polar residues" evidence="1">
    <location>
        <begin position="32"/>
        <end position="41"/>
    </location>
</feature>
<keyword evidence="3" id="KW-1185">Reference proteome</keyword>
<gene>
    <name evidence="2" type="ORF">U9M48_036044</name>
</gene>
<dbReference type="AlphaFoldDB" id="A0AAQ3UDA6"/>
<name>A0AAQ3UDA6_PASNO</name>
<reference evidence="2 3" key="1">
    <citation type="submission" date="2024-02" db="EMBL/GenBank/DDBJ databases">
        <title>High-quality chromosome-scale genome assembly of Pensacola bahiagrass (Paspalum notatum Flugge var. saurae).</title>
        <authorList>
            <person name="Vega J.M."/>
            <person name="Podio M."/>
            <person name="Orjuela J."/>
            <person name="Siena L.A."/>
            <person name="Pessino S.C."/>
            <person name="Combes M.C."/>
            <person name="Mariac C."/>
            <person name="Albertini E."/>
            <person name="Pupilli F."/>
            <person name="Ortiz J.P.A."/>
            <person name="Leblanc O."/>
        </authorList>
    </citation>
    <scope>NUCLEOTIDE SEQUENCE [LARGE SCALE GENOMIC DNA]</scope>
    <source>
        <strain evidence="2">R1</strain>
        <tissue evidence="2">Leaf</tissue>
    </source>
</reference>